<protein>
    <submittedName>
        <fullName evidence="1">CFA47 protein</fullName>
    </submittedName>
</protein>
<gene>
    <name evidence="1" type="primary">Cfap47_1</name>
    <name evidence="1" type="ORF">LOXCUR_R04378</name>
</gene>
<sequence>INDDPSRYIITLSGTLRSPVINFHPPFLMLMPVPLGVESEAVVRIIPQDFIRESQIKVRLPELELEDGTKTCPFSVEFPEGKNIVLSSDGTSKELTCRISFSSSKPMSFLGEMVFIDQEENRLLEQQTIVFSPYTPTWHCTALIKNL</sequence>
<dbReference type="GO" id="GO:0005929">
    <property type="term" value="C:cilium"/>
    <property type="evidence" value="ECO:0007669"/>
    <property type="project" value="TreeGrafter"/>
</dbReference>
<feature type="non-terminal residue" evidence="1">
    <location>
        <position position="147"/>
    </location>
</feature>
<dbReference type="EMBL" id="VZSM01003264">
    <property type="protein sequence ID" value="NWY96478.1"/>
    <property type="molecule type" value="Genomic_DNA"/>
</dbReference>
<keyword evidence="2" id="KW-1185">Reference proteome</keyword>
<feature type="non-terminal residue" evidence="1">
    <location>
        <position position="1"/>
    </location>
</feature>
<dbReference type="OrthoDB" id="10060824at2759"/>
<dbReference type="GO" id="GO:0007288">
    <property type="term" value="P:sperm axoneme assembly"/>
    <property type="evidence" value="ECO:0007669"/>
    <property type="project" value="TreeGrafter"/>
</dbReference>
<evidence type="ECO:0000313" key="2">
    <source>
        <dbReference type="Proteomes" id="UP000564784"/>
    </source>
</evidence>
<accession>A0A7K7ISQ4</accession>
<dbReference type="PANTHER" id="PTHR45912">
    <property type="entry name" value="CILIA- AND FLAGELLA-ASSOCIATED PROTEIN 47"/>
    <property type="match status" value="1"/>
</dbReference>
<name>A0A7K7ISQ4_LOXCU</name>
<comment type="caution">
    <text evidence="1">The sequence shown here is derived from an EMBL/GenBank/DDBJ whole genome shotgun (WGS) entry which is preliminary data.</text>
</comment>
<dbReference type="PANTHER" id="PTHR45912:SF3">
    <property type="entry name" value="CILIA- AND FLAGELLA-ASSOCIATED PROTEIN 47"/>
    <property type="match status" value="1"/>
</dbReference>
<reference evidence="1 2" key="1">
    <citation type="submission" date="2019-09" db="EMBL/GenBank/DDBJ databases">
        <title>Bird 10,000 Genomes (B10K) Project - Family phase.</title>
        <authorList>
            <person name="Zhang G."/>
        </authorList>
    </citation>
    <scope>NUCLEOTIDE SEQUENCE [LARGE SCALE GENOMIC DNA]</scope>
    <source>
        <strain evidence="1">OUT-0011</strain>
        <tissue evidence="1">Muscle</tissue>
    </source>
</reference>
<dbReference type="Proteomes" id="UP000564784">
    <property type="component" value="Unassembled WGS sequence"/>
</dbReference>
<dbReference type="AlphaFoldDB" id="A0A7K7ISQ4"/>
<evidence type="ECO:0000313" key="1">
    <source>
        <dbReference type="EMBL" id="NWY96478.1"/>
    </source>
</evidence>
<proteinExistence type="predicted"/>
<organism evidence="1 2">
    <name type="scientific">Loxia curvirostra</name>
    <name type="common">Red crossbill</name>
    <dbReference type="NCBI Taxonomy" id="64802"/>
    <lineage>
        <taxon>Eukaryota</taxon>
        <taxon>Metazoa</taxon>
        <taxon>Chordata</taxon>
        <taxon>Craniata</taxon>
        <taxon>Vertebrata</taxon>
        <taxon>Euteleostomi</taxon>
        <taxon>Archelosauria</taxon>
        <taxon>Archosauria</taxon>
        <taxon>Dinosauria</taxon>
        <taxon>Saurischia</taxon>
        <taxon>Theropoda</taxon>
        <taxon>Coelurosauria</taxon>
        <taxon>Aves</taxon>
        <taxon>Neognathae</taxon>
        <taxon>Neoaves</taxon>
        <taxon>Telluraves</taxon>
        <taxon>Australaves</taxon>
        <taxon>Passeriformes</taxon>
        <taxon>Passeroidea</taxon>
        <taxon>Fringillidae</taxon>
        <taxon>Carduelinae</taxon>
        <taxon>Loxia</taxon>
    </lineage>
</organism>